<dbReference type="EMBL" id="KV453851">
    <property type="protein sequence ID" value="ODV86049.1"/>
    <property type="molecule type" value="Genomic_DNA"/>
</dbReference>
<feature type="compositionally biased region" description="Basic and acidic residues" evidence="2">
    <location>
        <begin position="61"/>
        <end position="74"/>
    </location>
</feature>
<comment type="similarity">
    <text evidence="1">Belongs to the putative lipase ROG1 family.</text>
</comment>
<dbReference type="Pfam" id="PF05057">
    <property type="entry name" value="DUF676"/>
    <property type="match status" value="1"/>
</dbReference>
<dbReference type="InterPro" id="IPR007751">
    <property type="entry name" value="DUF676_lipase-like"/>
</dbReference>
<dbReference type="Gene3D" id="3.40.50.1820">
    <property type="entry name" value="alpha/beta hydrolase"/>
    <property type="match status" value="1"/>
</dbReference>
<organism evidence="4 5">
    <name type="scientific">[Candida] arabinofermentans NRRL YB-2248</name>
    <dbReference type="NCBI Taxonomy" id="983967"/>
    <lineage>
        <taxon>Eukaryota</taxon>
        <taxon>Fungi</taxon>
        <taxon>Dikarya</taxon>
        <taxon>Ascomycota</taxon>
        <taxon>Saccharomycotina</taxon>
        <taxon>Pichiomycetes</taxon>
        <taxon>Pichiales</taxon>
        <taxon>Pichiaceae</taxon>
        <taxon>Ogataea</taxon>
        <taxon>Ogataea/Candida clade</taxon>
    </lineage>
</organism>
<evidence type="ECO:0000256" key="1">
    <source>
        <dbReference type="ARBA" id="ARBA00007920"/>
    </source>
</evidence>
<dbReference type="PANTHER" id="PTHR11440">
    <property type="entry name" value="LECITHIN-CHOLESTEROL ACYLTRANSFERASE-RELATED"/>
    <property type="match status" value="1"/>
</dbReference>
<reference evidence="5" key="1">
    <citation type="submission" date="2016-04" db="EMBL/GenBank/DDBJ databases">
        <title>Comparative genomics of biotechnologically important yeasts.</title>
        <authorList>
            <consortium name="DOE Joint Genome Institute"/>
            <person name="Riley R."/>
            <person name="Haridas S."/>
            <person name="Wolfe K.H."/>
            <person name="Lopes M.R."/>
            <person name="Hittinger C.T."/>
            <person name="Goker M."/>
            <person name="Salamov A."/>
            <person name="Wisecaver J."/>
            <person name="Long T.M."/>
            <person name="Aerts A.L."/>
            <person name="Barry K."/>
            <person name="Choi C."/>
            <person name="Clum A."/>
            <person name="Coughlan A.Y."/>
            <person name="Deshpande S."/>
            <person name="Douglass A.P."/>
            <person name="Hanson S.J."/>
            <person name="Klenk H.-P."/>
            <person name="Labutti K."/>
            <person name="Lapidus A."/>
            <person name="Lindquist E."/>
            <person name="Lipzen A."/>
            <person name="Meier-Kolthoff J.P."/>
            <person name="Ohm R.A."/>
            <person name="Otillar R.P."/>
            <person name="Pangilinan J."/>
            <person name="Peng Y."/>
            <person name="Rokas A."/>
            <person name="Rosa C.A."/>
            <person name="Scheuner C."/>
            <person name="Sibirny A.A."/>
            <person name="Slot J.C."/>
            <person name="Stielow J.B."/>
            <person name="Sun H."/>
            <person name="Kurtzman C.P."/>
            <person name="Blackwell M."/>
            <person name="Grigoriev I.V."/>
            <person name="Jeffries T.W."/>
        </authorList>
    </citation>
    <scope>NUCLEOTIDE SEQUENCE [LARGE SCALE GENOMIC DNA]</scope>
    <source>
        <strain evidence="5">NRRL YB-2248</strain>
    </source>
</reference>
<name>A0A1E4T2T1_9ASCO</name>
<dbReference type="STRING" id="983967.A0A1E4T2T1"/>
<dbReference type="Proteomes" id="UP000094801">
    <property type="component" value="Unassembled WGS sequence"/>
</dbReference>
<dbReference type="SUPFAM" id="SSF53474">
    <property type="entry name" value="alpha/beta-Hydrolases"/>
    <property type="match status" value="1"/>
</dbReference>
<feature type="region of interest" description="Disordered" evidence="2">
    <location>
        <begin position="58"/>
        <end position="82"/>
    </location>
</feature>
<dbReference type="AlphaFoldDB" id="A0A1E4T2T1"/>
<evidence type="ECO:0000259" key="3">
    <source>
        <dbReference type="Pfam" id="PF05057"/>
    </source>
</evidence>
<accession>A0A1E4T2T1</accession>
<evidence type="ECO:0000256" key="2">
    <source>
        <dbReference type="SAM" id="MobiDB-lite"/>
    </source>
</evidence>
<dbReference type="OrthoDB" id="5592486at2759"/>
<evidence type="ECO:0000313" key="5">
    <source>
        <dbReference type="Proteomes" id="UP000094801"/>
    </source>
</evidence>
<protein>
    <recommendedName>
        <fullName evidence="3">DUF676 domain-containing protein</fullName>
    </recommendedName>
</protein>
<sequence>MITQHRLSGAIHNGRVVSHIRHYHDHRTVWKDVYYSNRRLFSTYSPFFKRDISSSQTHWQHRNESKGPKLDKSPDSASDSTNSQIIDVSKYANLRDDYQMPKYPIILCHGFSGFDKLITIPSLKLKDWFTSGPNKTDTELAKSGNSTGIELFEYWHGIKKELRSRGAKVIVAKVPPFASLETRSKILNEFIEDKVKRKLIPISEDHEKSSSGKVKVNLIAHSMGGLDCRYLISKLEQENYEVVSLTTVSTPHRGTYAADYALLNVPSKFVAKFFPSINQLTLANAMKLNEEVKDDPKVKYFSYGSFFKPNPANFFYITWLIVNYKEGMNDGLVSLKSAKWGKYLGTLENVDHLDLINWLGTINRLKKVMGFKTFNPIAFYLDIANNLAKEGL</sequence>
<dbReference type="InterPro" id="IPR029058">
    <property type="entry name" value="AB_hydrolase_fold"/>
</dbReference>
<evidence type="ECO:0000313" key="4">
    <source>
        <dbReference type="EMBL" id="ODV86049.1"/>
    </source>
</evidence>
<proteinExistence type="inferred from homology"/>
<feature type="domain" description="DUF676" evidence="3">
    <location>
        <begin position="199"/>
        <end position="298"/>
    </location>
</feature>
<gene>
    <name evidence="4" type="ORF">CANARDRAFT_7410</name>
</gene>
<keyword evidence="5" id="KW-1185">Reference proteome</keyword>